<dbReference type="STRING" id="262898.GA0070564_102269"/>
<evidence type="ECO:0000259" key="4">
    <source>
        <dbReference type="PROSITE" id="PS51371"/>
    </source>
</evidence>
<keyword evidence="6" id="KW-1185">Reference proteome</keyword>
<dbReference type="Gene3D" id="3.10.580.10">
    <property type="entry name" value="CBS-domain"/>
    <property type="match status" value="1"/>
</dbReference>
<dbReference type="PROSITE" id="PS51371">
    <property type="entry name" value="CBS"/>
    <property type="match status" value="2"/>
</dbReference>
<keyword evidence="1 2" id="KW-0129">CBS domain</keyword>
<dbReference type="SUPFAM" id="SSF54631">
    <property type="entry name" value="CBS-domain pair"/>
    <property type="match status" value="1"/>
</dbReference>
<dbReference type="InterPro" id="IPR051257">
    <property type="entry name" value="Diverse_CBS-Domain"/>
</dbReference>
<dbReference type="InterPro" id="IPR000644">
    <property type="entry name" value="CBS_dom"/>
</dbReference>
<dbReference type="Gene3D" id="3.30.1340.30">
    <property type="match status" value="1"/>
</dbReference>
<dbReference type="PANTHER" id="PTHR43080:SF29">
    <property type="entry name" value="OS02G0818000 PROTEIN"/>
    <property type="match status" value="1"/>
</dbReference>
<feature type="domain" description="CBS" evidence="4">
    <location>
        <begin position="93"/>
        <end position="149"/>
    </location>
</feature>
<dbReference type="AlphaFoldDB" id="A0A1C4WH96"/>
<dbReference type="InterPro" id="IPR046342">
    <property type="entry name" value="CBS_dom_sf"/>
</dbReference>
<dbReference type="InterPro" id="IPR007055">
    <property type="entry name" value="BON_dom"/>
</dbReference>
<dbReference type="EMBL" id="FMCX01000002">
    <property type="protein sequence ID" value="SCE95560.1"/>
    <property type="molecule type" value="Genomic_DNA"/>
</dbReference>
<dbReference type="PIRSF" id="PIRSF036990">
    <property type="entry name" value="UCP036990_CBS_BON"/>
    <property type="match status" value="1"/>
</dbReference>
<evidence type="ECO:0000313" key="5">
    <source>
        <dbReference type="EMBL" id="SCE95560.1"/>
    </source>
</evidence>
<accession>A0A1C4WH96</accession>
<feature type="domain" description="BON" evidence="3">
    <location>
        <begin position="146"/>
        <end position="215"/>
    </location>
</feature>
<dbReference type="SMART" id="SM00116">
    <property type="entry name" value="CBS"/>
    <property type="match status" value="2"/>
</dbReference>
<sequence>MRTWQVGDVMTRDVATVGEETPYRQIVDVLIRRGVSGVPVVDGFRRVLGVVSETDLLHKVERSGHPEQRRVFEGRRRRAAREKADGLVARDLMSAPAVTTVAQASLPAAARQMDRDAVKRLPVLDDLGRLVGIVTRGDLLRVHLRTDAEIREDVVQEVLRRVLAVRDGLVTVQVRDGVVTLDGRLDRRTAVDLAGRLAAQVGGVVQVVNAVGYDVDDTTLVESPSGPVTPVA</sequence>
<evidence type="ECO:0000256" key="1">
    <source>
        <dbReference type="ARBA" id="ARBA00023122"/>
    </source>
</evidence>
<reference evidence="6" key="1">
    <citation type="submission" date="2016-06" db="EMBL/GenBank/DDBJ databases">
        <authorList>
            <person name="Varghese N."/>
            <person name="Submissions Spin"/>
        </authorList>
    </citation>
    <scope>NUCLEOTIDE SEQUENCE [LARGE SCALE GENOMIC DNA]</scope>
    <source>
        <strain evidence="6">DSM 44830</strain>
    </source>
</reference>
<dbReference type="Pfam" id="PF04972">
    <property type="entry name" value="BON"/>
    <property type="match status" value="1"/>
</dbReference>
<gene>
    <name evidence="5" type="ORF">GA0070564_102269</name>
</gene>
<proteinExistence type="predicted"/>
<evidence type="ECO:0000313" key="6">
    <source>
        <dbReference type="Proteomes" id="UP000199504"/>
    </source>
</evidence>
<dbReference type="Pfam" id="PF00571">
    <property type="entry name" value="CBS"/>
    <property type="match status" value="2"/>
</dbReference>
<evidence type="ECO:0000259" key="3">
    <source>
        <dbReference type="PROSITE" id="PS50914"/>
    </source>
</evidence>
<dbReference type="OrthoDB" id="2111978at2"/>
<dbReference type="RefSeq" id="WP_091606986.1">
    <property type="nucleotide sequence ID" value="NZ_FMCX01000002.1"/>
</dbReference>
<organism evidence="5 6">
    <name type="scientific">Micromonospora mirobrigensis</name>
    <dbReference type="NCBI Taxonomy" id="262898"/>
    <lineage>
        <taxon>Bacteria</taxon>
        <taxon>Bacillati</taxon>
        <taxon>Actinomycetota</taxon>
        <taxon>Actinomycetes</taxon>
        <taxon>Micromonosporales</taxon>
        <taxon>Micromonosporaceae</taxon>
        <taxon>Micromonospora</taxon>
    </lineage>
</organism>
<feature type="domain" description="CBS" evidence="4">
    <location>
        <begin position="10"/>
        <end position="67"/>
    </location>
</feature>
<name>A0A1C4WH96_9ACTN</name>
<dbReference type="InterPro" id="IPR017080">
    <property type="entry name" value="UCP036990_CBS_BON"/>
</dbReference>
<dbReference type="CDD" id="cd04586">
    <property type="entry name" value="CBS_pair_BON_assoc"/>
    <property type="match status" value="1"/>
</dbReference>
<dbReference type="Proteomes" id="UP000199504">
    <property type="component" value="Unassembled WGS sequence"/>
</dbReference>
<dbReference type="PANTHER" id="PTHR43080">
    <property type="entry name" value="CBS DOMAIN-CONTAINING PROTEIN CBSX3, MITOCHONDRIAL"/>
    <property type="match status" value="1"/>
</dbReference>
<protein>
    <submittedName>
        <fullName evidence="5">BON domain-containing protein</fullName>
    </submittedName>
</protein>
<evidence type="ECO:0000256" key="2">
    <source>
        <dbReference type="PROSITE-ProRule" id="PRU00703"/>
    </source>
</evidence>
<dbReference type="PROSITE" id="PS50914">
    <property type="entry name" value="BON"/>
    <property type="match status" value="1"/>
</dbReference>